<dbReference type="Ensembl" id="ENSCCRT00010132412.1">
    <property type="protein sequence ID" value="ENSCCRP00010119211.1"/>
    <property type="gene ID" value="ENSCCRG00010052169.1"/>
</dbReference>
<proteinExistence type="predicted"/>
<dbReference type="InterPro" id="IPR029030">
    <property type="entry name" value="Caspase-like_dom_sf"/>
</dbReference>
<dbReference type="AlphaFoldDB" id="A0A8C1RRC6"/>
<dbReference type="GO" id="GO:0004197">
    <property type="term" value="F:cysteine-type endopeptidase activity"/>
    <property type="evidence" value="ECO:0007669"/>
    <property type="project" value="InterPro"/>
</dbReference>
<dbReference type="InterPro" id="IPR011600">
    <property type="entry name" value="Pept_C14_caspase"/>
</dbReference>
<evidence type="ECO:0000313" key="3">
    <source>
        <dbReference type="Proteomes" id="UP000694427"/>
    </source>
</evidence>
<evidence type="ECO:0000313" key="2">
    <source>
        <dbReference type="Ensembl" id="ENSCCRP00010119211.1"/>
    </source>
</evidence>
<evidence type="ECO:0000259" key="1">
    <source>
        <dbReference type="Pfam" id="PF00656"/>
    </source>
</evidence>
<name>A0A8C1RRC6_CYPCA</name>
<keyword evidence="3" id="KW-1185">Reference proteome</keyword>
<dbReference type="SUPFAM" id="SSF52129">
    <property type="entry name" value="Caspase-like"/>
    <property type="match status" value="1"/>
</dbReference>
<sequence>MAVTMVKVILTQILHFCNIGSSFSVKLNLACRGHGLDGGVEVEADSSFSERTACLSSFPFLVTHSSLTYVDSFLGYSAFMHPLGSVLIQTLCDLLEKEGGPDLEITRLLTRLNYQVAYNFESRGKLLGGKKQMPDLSLTFAATKFIDEPRRSRKSSIG</sequence>
<feature type="domain" description="Peptidase C14 caspase" evidence="1">
    <location>
        <begin position="30"/>
        <end position="139"/>
    </location>
</feature>
<organism evidence="2 3">
    <name type="scientific">Cyprinus carpio</name>
    <name type="common">Common carp</name>
    <dbReference type="NCBI Taxonomy" id="7962"/>
    <lineage>
        <taxon>Eukaryota</taxon>
        <taxon>Metazoa</taxon>
        <taxon>Chordata</taxon>
        <taxon>Craniata</taxon>
        <taxon>Vertebrata</taxon>
        <taxon>Euteleostomi</taxon>
        <taxon>Actinopterygii</taxon>
        <taxon>Neopterygii</taxon>
        <taxon>Teleostei</taxon>
        <taxon>Ostariophysi</taxon>
        <taxon>Cypriniformes</taxon>
        <taxon>Cyprinidae</taxon>
        <taxon>Cyprininae</taxon>
        <taxon>Cyprinus</taxon>
    </lineage>
</organism>
<dbReference type="Pfam" id="PF00656">
    <property type="entry name" value="Peptidase_C14"/>
    <property type="match status" value="1"/>
</dbReference>
<dbReference type="Proteomes" id="UP000694427">
    <property type="component" value="Unplaced"/>
</dbReference>
<dbReference type="Gene3D" id="3.40.50.1460">
    <property type="match status" value="1"/>
</dbReference>
<reference evidence="2" key="1">
    <citation type="submission" date="2025-08" db="UniProtKB">
        <authorList>
            <consortium name="Ensembl"/>
        </authorList>
    </citation>
    <scope>IDENTIFICATION</scope>
</reference>
<protein>
    <recommendedName>
        <fullName evidence="1">Peptidase C14 caspase domain-containing protein</fullName>
    </recommendedName>
</protein>
<reference evidence="2" key="2">
    <citation type="submission" date="2025-09" db="UniProtKB">
        <authorList>
            <consortium name="Ensembl"/>
        </authorList>
    </citation>
    <scope>IDENTIFICATION</scope>
</reference>
<dbReference type="GO" id="GO:0006508">
    <property type="term" value="P:proteolysis"/>
    <property type="evidence" value="ECO:0007669"/>
    <property type="project" value="InterPro"/>
</dbReference>
<accession>A0A8C1RRC6</accession>